<evidence type="ECO:0000256" key="4">
    <source>
        <dbReference type="ARBA" id="ARBA00022840"/>
    </source>
</evidence>
<keyword evidence="2" id="KW-0547">Nucleotide-binding</keyword>
<dbReference type="GO" id="GO:0008902">
    <property type="term" value="F:hydroxymethylpyrimidine kinase activity"/>
    <property type="evidence" value="ECO:0007669"/>
    <property type="project" value="TreeGrafter"/>
</dbReference>
<dbReference type="EMBL" id="UGQY01000004">
    <property type="protein sequence ID" value="SUA03891.1"/>
    <property type="molecule type" value="Genomic_DNA"/>
</dbReference>
<evidence type="ECO:0000256" key="2">
    <source>
        <dbReference type="ARBA" id="ARBA00022741"/>
    </source>
</evidence>
<organism evidence="6 7">
    <name type="scientific">Mycolicibacterium fortuitum</name>
    <name type="common">Mycobacterium fortuitum</name>
    <dbReference type="NCBI Taxonomy" id="1766"/>
    <lineage>
        <taxon>Bacteria</taxon>
        <taxon>Bacillati</taxon>
        <taxon>Actinomycetota</taxon>
        <taxon>Actinomycetes</taxon>
        <taxon>Mycobacteriales</taxon>
        <taxon>Mycobacteriaceae</taxon>
        <taxon>Mycolicibacterium</taxon>
    </lineage>
</organism>
<feature type="domain" description="Pyridoxamine kinase/Phosphomethylpyrimidine kinase" evidence="5">
    <location>
        <begin position="1"/>
        <end position="76"/>
    </location>
</feature>
<dbReference type="GO" id="GO:0009228">
    <property type="term" value="P:thiamine biosynthetic process"/>
    <property type="evidence" value="ECO:0007669"/>
    <property type="project" value="TreeGrafter"/>
</dbReference>
<evidence type="ECO:0000313" key="7">
    <source>
        <dbReference type="Proteomes" id="UP000255389"/>
    </source>
</evidence>
<dbReference type="Proteomes" id="UP000255389">
    <property type="component" value="Unassembled WGS sequence"/>
</dbReference>
<dbReference type="GO" id="GO:0005524">
    <property type="term" value="F:ATP binding"/>
    <property type="evidence" value="ECO:0007669"/>
    <property type="project" value="UniProtKB-KW"/>
</dbReference>
<dbReference type="GO" id="GO:0005829">
    <property type="term" value="C:cytosol"/>
    <property type="evidence" value="ECO:0007669"/>
    <property type="project" value="TreeGrafter"/>
</dbReference>
<dbReference type="Pfam" id="PF08543">
    <property type="entry name" value="Phos_pyr_kin"/>
    <property type="match status" value="1"/>
</dbReference>
<reference evidence="6 7" key="1">
    <citation type="submission" date="2018-06" db="EMBL/GenBank/DDBJ databases">
        <authorList>
            <consortium name="Pathogen Informatics"/>
            <person name="Doyle S."/>
        </authorList>
    </citation>
    <scope>NUCLEOTIDE SEQUENCE [LARGE SCALE GENOMIC DNA]</scope>
    <source>
        <strain evidence="6 7">NCTC1542</strain>
    </source>
</reference>
<dbReference type="PANTHER" id="PTHR20858">
    <property type="entry name" value="PHOSPHOMETHYLPYRIMIDINE KINASE"/>
    <property type="match status" value="1"/>
</dbReference>
<name>A0A378V288_MYCFO</name>
<comment type="similarity">
    <text evidence="1">Belongs to the ThiD family.</text>
</comment>
<dbReference type="GO" id="GO:0008478">
    <property type="term" value="F:pyridoxal kinase activity"/>
    <property type="evidence" value="ECO:0007669"/>
    <property type="project" value="UniProtKB-EC"/>
</dbReference>
<keyword evidence="4" id="KW-0067">ATP-binding</keyword>
<evidence type="ECO:0000256" key="3">
    <source>
        <dbReference type="ARBA" id="ARBA00022777"/>
    </source>
</evidence>
<dbReference type="InterPro" id="IPR013749">
    <property type="entry name" value="PM/HMP-P_kinase-1"/>
</dbReference>
<dbReference type="InterPro" id="IPR029056">
    <property type="entry name" value="Ribokinase-like"/>
</dbReference>
<keyword evidence="6" id="KW-0808">Transferase</keyword>
<dbReference type="PANTHER" id="PTHR20858:SF19">
    <property type="entry name" value="PYRIDOXINE KINASE"/>
    <property type="match status" value="1"/>
</dbReference>
<dbReference type="Gene3D" id="3.40.1190.20">
    <property type="match status" value="1"/>
</dbReference>
<dbReference type="SUPFAM" id="SSF53613">
    <property type="entry name" value="Ribokinase-like"/>
    <property type="match status" value="1"/>
</dbReference>
<keyword evidence="3 6" id="KW-0418">Kinase</keyword>
<dbReference type="AlphaFoldDB" id="A0A378V288"/>
<gene>
    <name evidence="6" type="primary">pdxK_1</name>
    <name evidence="6" type="ORF">NCTC1542_05384</name>
</gene>
<dbReference type="EC" id="2.7.4.7" evidence="6"/>
<accession>A0A378V288</accession>
<sequence>MKGGVEFPGDEAVDVLFDGKDVEVLRAPKVGHARVAGAGCTLAAAITAALAKGSSVPEAVRQAKDFTTAGIADRISGNAPFDTVWQGATR</sequence>
<evidence type="ECO:0000313" key="6">
    <source>
        <dbReference type="EMBL" id="SUA03891.1"/>
    </source>
</evidence>
<evidence type="ECO:0000256" key="1">
    <source>
        <dbReference type="ARBA" id="ARBA00009879"/>
    </source>
</evidence>
<evidence type="ECO:0000259" key="5">
    <source>
        <dbReference type="Pfam" id="PF08543"/>
    </source>
</evidence>
<dbReference type="GO" id="GO:0008972">
    <property type="term" value="F:phosphomethylpyrimidine kinase activity"/>
    <property type="evidence" value="ECO:0007669"/>
    <property type="project" value="UniProtKB-EC"/>
</dbReference>
<dbReference type="EC" id="2.7.1.35" evidence="6"/>
<proteinExistence type="inferred from homology"/>
<protein>
    <submittedName>
        <fullName evidence="6">Hydroxymethylpyrimidine/phosphomethylpyrimidine kinase</fullName>
        <ecNumber evidence="6">2.7.1.35</ecNumber>
        <ecNumber evidence="6">2.7.4.7</ecNumber>
    </submittedName>
</protein>